<name>A0A8J3TBU3_9ACTN</name>
<keyword evidence="2" id="KW-1185">Reference proteome</keyword>
<evidence type="ECO:0000313" key="1">
    <source>
        <dbReference type="EMBL" id="GII23813.1"/>
    </source>
</evidence>
<dbReference type="AlphaFoldDB" id="A0A8J3TBU3"/>
<dbReference type="EMBL" id="BOON01000031">
    <property type="protein sequence ID" value="GII23813.1"/>
    <property type="molecule type" value="Genomic_DNA"/>
</dbReference>
<organism evidence="1 2">
    <name type="scientific">Planosporangium mesophilum</name>
    <dbReference type="NCBI Taxonomy" id="689768"/>
    <lineage>
        <taxon>Bacteria</taxon>
        <taxon>Bacillati</taxon>
        <taxon>Actinomycetota</taxon>
        <taxon>Actinomycetes</taxon>
        <taxon>Micromonosporales</taxon>
        <taxon>Micromonosporaceae</taxon>
        <taxon>Planosporangium</taxon>
    </lineage>
</organism>
<comment type="caution">
    <text evidence="1">The sequence shown here is derived from an EMBL/GenBank/DDBJ whole genome shotgun (WGS) entry which is preliminary data.</text>
</comment>
<protein>
    <recommendedName>
        <fullName evidence="3">DUF4034 domain-containing protein</fullName>
    </recommendedName>
</protein>
<evidence type="ECO:0008006" key="3">
    <source>
        <dbReference type="Google" id="ProtNLM"/>
    </source>
</evidence>
<reference evidence="1" key="1">
    <citation type="submission" date="2021-01" db="EMBL/GenBank/DDBJ databases">
        <title>Whole genome shotgun sequence of Planosporangium mesophilum NBRC 109066.</title>
        <authorList>
            <person name="Komaki H."/>
            <person name="Tamura T."/>
        </authorList>
    </citation>
    <scope>NUCLEOTIDE SEQUENCE</scope>
    <source>
        <strain evidence="1">NBRC 109066</strain>
    </source>
</reference>
<proteinExistence type="predicted"/>
<sequence length="319" mass="35308">MPPPLPPPNFDPAAASPELARLRNAVAARDWPTISTVFARVDQVTDATLYNSAVWIVAEQTGMEPFLEDLAARETPSTLARTLLACRLIEIGWGIRSNARAPHVSREQFAEFHEYLRRAERILIDVTALQPENLAAWSLRLTTARGLELGQAEARRRYDRAAAHDPNNLPAQRQLLQQLCPKWSGSWEEMHAFANGCMLNAPEGALNAVLVAEGHLERWLDLGRAEGAKYLNQPQVQQELVAAATRSVLHPSFQPRYGWVLAHSTFAMVFSLAGRHQHAAVHFRALGNLASESPWTYLGDPAQAFQRHRAEALAKGAAA</sequence>
<dbReference type="RefSeq" id="WP_239088279.1">
    <property type="nucleotide sequence ID" value="NZ_BOON01000031.1"/>
</dbReference>
<dbReference type="Proteomes" id="UP000599074">
    <property type="component" value="Unassembled WGS sequence"/>
</dbReference>
<gene>
    <name evidence="1" type="ORF">Pme01_34100</name>
</gene>
<accession>A0A8J3TBU3</accession>
<evidence type="ECO:0000313" key="2">
    <source>
        <dbReference type="Proteomes" id="UP000599074"/>
    </source>
</evidence>